<name>A0ACD3BFS2_9AGAR</name>
<evidence type="ECO:0000313" key="2">
    <source>
        <dbReference type="Proteomes" id="UP000308600"/>
    </source>
</evidence>
<organism evidence="1 2">
    <name type="scientific">Pluteus cervinus</name>
    <dbReference type="NCBI Taxonomy" id="181527"/>
    <lineage>
        <taxon>Eukaryota</taxon>
        <taxon>Fungi</taxon>
        <taxon>Dikarya</taxon>
        <taxon>Basidiomycota</taxon>
        <taxon>Agaricomycotina</taxon>
        <taxon>Agaricomycetes</taxon>
        <taxon>Agaricomycetidae</taxon>
        <taxon>Agaricales</taxon>
        <taxon>Pluteineae</taxon>
        <taxon>Pluteaceae</taxon>
        <taxon>Pluteus</taxon>
    </lineage>
</organism>
<sequence>MADSVARIRPYTRRDDKPVRFTLAKACMEPLAIANHRACTHPMVLALWLALASAFVEYMKWWPNGGLGLLGYLRPLPLFASTAVPIMFFMDWINRPYFEESVQVMLREPDIKDLAGYYGKGSSSGLWILEYGNIFVGVIALDGGTTAPGSKSEKPKKTGFIRHFYIDEPYRKSGIQTDLLEYALEHGFKAGLESIEVIDTPLLSYQRDCLRTAGFRLVDYAKVVGILRWKTALRSLDKDAWLKRDKK</sequence>
<gene>
    <name evidence="1" type="ORF">BDN72DRAFT_830218</name>
</gene>
<reference evidence="1 2" key="1">
    <citation type="journal article" date="2019" name="Nat. Ecol. Evol.">
        <title>Megaphylogeny resolves global patterns of mushroom evolution.</title>
        <authorList>
            <person name="Varga T."/>
            <person name="Krizsan K."/>
            <person name="Foldi C."/>
            <person name="Dima B."/>
            <person name="Sanchez-Garcia M."/>
            <person name="Sanchez-Ramirez S."/>
            <person name="Szollosi G.J."/>
            <person name="Szarkandi J.G."/>
            <person name="Papp V."/>
            <person name="Albert L."/>
            <person name="Andreopoulos W."/>
            <person name="Angelini C."/>
            <person name="Antonin V."/>
            <person name="Barry K.W."/>
            <person name="Bougher N.L."/>
            <person name="Buchanan P."/>
            <person name="Buyck B."/>
            <person name="Bense V."/>
            <person name="Catcheside P."/>
            <person name="Chovatia M."/>
            <person name="Cooper J."/>
            <person name="Damon W."/>
            <person name="Desjardin D."/>
            <person name="Finy P."/>
            <person name="Geml J."/>
            <person name="Haridas S."/>
            <person name="Hughes K."/>
            <person name="Justo A."/>
            <person name="Karasinski D."/>
            <person name="Kautmanova I."/>
            <person name="Kiss B."/>
            <person name="Kocsube S."/>
            <person name="Kotiranta H."/>
            <person name="LaButti K.M."/>
            <person name="Lechner B.E."/>
            <person name="Liimatainen K."/>
            <person name="Lipzen A."/>
            <person name="Lukacs Z."/>
            <person name="Mihaltcheva S."/>
            <person name="Morgado L.N."/>
            <person name="Niskanen T."/>
            <person name="Noordeloos M.E."/>
            <person name="Ohm R.A."/>
            <person name="Ortiz-Santana B."/>
            <person name="Ovrebo C."/>
            <person name="Racz N."/>
            <person name="Riley R."/>
            <person name="Savchenko A."/>
            <person name="Shiryaev A."/>
            <person name="Soop K."/>
            <person name="Spirin V."/>
            <person name="Szebenyi C."/>
            <person name="Tomsovsky M."/>
            <person name="Tulloss R.E."/>
            <person name="Uehling J."/>
            <person name="Grigoriev I.V."/>
            <person name="Vagvolgyi C."/>
            <person name="Papp T."/>
            <person name="Martin F.M."/>
            <person name="Miettinen O."/>
            <person name="Hibbett D.S."/>
            <person name="Nagy L.G."/>
        </authorList>
    </citation>
    <scope>NUCLEOTIDE SEQUENCE [LARGE SCALE GENOMIC DNA]</scope>
    <source>
        <strain evidence="1 2">NL-1719</strain>
    </source>
</reference>
<keyword evidence="2" id="KW-1185">Reference proteome</keyword>
<dbReference type="EMBL" id="ML208259">
    <property type="protein sequence ID" value="TFK77050.1"/>
    <property type="molecule type" value="Genomic_DNA"/>
</dbReference>
<proteinExistence type="predicted"/>
<accession>A0ACD3BFS2</accession>
<protein>
    <submittedName>
        <fullName evidence="1">Uncharacterized protein</fullName>
    </submittedName>
</protein>
<evidence type="ECO:0000313" key="1">
    <source>
        <dbReference type="EMBL" id="TFK77050.1"/>
    </source>
</evidence>
<dbReference type="Proteomes" id="UP000308600">
    <property type="component" value="Unassembled WGS sequence"/>
</dbReference>